<dbReference type="AlphaFoldDB" id="A0A2P5WYP6"/>
<keyword evidence="1" id="KW-1133">Transmembrane helix</keyword>
<feature type="transmembrane region" description="Helical" evidence="1">
    <location>
        <begin position="12"/>
        <end position="32"/>
    </location>
</feature>
<name>A0A2P5WYP6_GOSBA</name>
<gene>
    <name evidence="2" type="ORF">GOBAR_AA24456</name>
</gene>
<evidence type="ECO:0000313" key="2">
    <source>
        <dbReference type="EMBL" id="PPR96214.1"/>
    </source>
</evidence>
<proteinExistence type="predicted"/>
<keyword evidence="1" id="KW-0812">Transmembrane</keyword>
<accession>A0A2P5WYP6</accession>
<organism evidence="2 3">
    <name type="scientific">Gossypium barbadense</name>
    <name type="common">Sea Island cotton</name>
    <name type="synonym">Hibiscus barbadensis</name>
    <dbReference type="NCBI Taxonomy" id="3634"/>
    <lineage>
        <taxon>Eukaryota</taxon>
        <taxon>Viridiplantae</taxon>
        <taxon>Streptophyta</taxon>
        <taxon>Embryophyta</taxon>
        <taxon>Tracheophyta</taxon>
        <taxon>Spermatophyta</taxon>
        <taxon>Magnoliopsida</taxon>
        <taxon>eudicotyledons</taxon>
        <taxon>Gunneridae</taxon>
        <taxon>Pentapetalae</taxon>
        <taxon>rosids</taxon>
        <taxon>malvids</taxon>
        <taxon>Malvales</taxon>
        <taxon>Malvaceae</taxon>
        <taxon>Malvoideae</taxon>
        <taxon>Gossypium</taxon>
    </lineage>
</organism>
<reference evidence="2 3" key="1">
    <citation type="submission" date="2015-01" db="EMBL/GenBank/DDBJ databases">
        <title>Genome of allotetraploid Gossypium barbadense reveals genomic plasticity and fiber elongation in cotton evolution.</title>
        <authorList>
            <person name="Chen X."/>
            <person name="Liu X."/>
            <person name="Zhao B."/>
            <person name="Zheng H."/>
            <person name="Hu Y."/>
            <person name="Lu G."/>
            <person name="Yang C."/>
            <person name="Chen J."/>
            <person name="Shan C."/>
            <person name="Zhang L."/>
            <person name="Zhou Y."/>
            <person name="Wang L."/>
            <person name="Guo W."/>
            <person name="Bai Y."/>
            <person name="Ruan J."/>
            <person name="Shangguan X."/>
            <person name="Mao Y."/>
            <person name="Jiang J."/>
            <person name="Zhu Y."/>
            <person name="Lei J."/>
            <person name="Kang H."/>
            <person name="Chen S."/>
            <person name="He X."/>
            <person name="Wang R."/>
            <person name="Wang Y."/>
            <person name="Chen J."/>
            <person name="Wang L."/>
            <person name="Yu S."/>
            <person name="Wang B."/>
            <person name="Wei J."/>
            <person name="Song S."/>
            <person name="Lu X."/>
            <person name="Gao Z."/>
            <person name="Gu W."/>
            <person name="Deng X."/>
            <person name="Ma D."/>
            <person name="Wang S."/>
            <person name="Liang W."/>
            <person name="Fang L."/>
            <person name="Cai C."/>
            <person name="Zhu X."/>
            <person name="Zhou B."/>
            <person name="Zhang Y."/>
            <person name="Chen Z."/>
            <person name="Xu S."/>
            <person name="Zhu R."/>
            <person name="Wang S."/>
            <person name="Zhang T."/>
            <person name="Zhao G."/>
        </authorList>
    </citation>
    <scope>NUCLEOTIDE SEQUENCE [LARGE SCALE GENOMIC DNA]</scope>
    <source>
        <strain evidence="3">cv. Xinhai21</strain>
        <tissue evidence="2">Leaf</tissue>
    </source>
</reference>
<dbReference type="EMBL" id="KZ666098">
    <property type="protein sequence ID" value="PPR96214.1"/>
    <property type="molecule type" value="Genomic_DNA"/>
</dbReference>
<evidence type="ECO:0000256" key="1">
    <source>
        <dbReference type="SAM" id="Phobius"/>
    </source>
</evidence>
<protein>
    <submittedName>
        <fullName evidence="2">Uncharacterized protein</fullName>
    </submittedName>
</protein>
<dbReference type="Proteomes" id="UP000239757">
    <property type="component" value="Unassembled WGS sequence"/>
</dbReference>
<keyword evidence="1" id="KW-0472">Membrane</keyword>
<sequence>MVLLVGFPIMGYVVVIFLADLVFSVVLGLLVIRGEHGHTIKIVALIYRQLGLILFAYPYPDEVGHGVGLAGGPHDVWFGFVGGTSDAYGPYARPHIGRDVQHDLGYDFGHDLGLRRDGPFAMVHRLSDADQCLGLNSGQCLGLNADQYIRLNGPSGQNSG</sequence>
<evidence type="ECO:0000313" key="3">
    <source>
        <dbReference type="Proteomes" id="UP000239757"/>
    </source>
</evidence>